<dbReference type="Proteomes" id="UP000750334">
    <property type="component" value="Unassembled WGS sequence"/>
</dbReference>
<evidence type="ECO:0000259" key="3">
    <source>
        <dbReference type="PROSITE" id="PS50174"/>
    </source>
</evidence>
<dbReference type="InterPro" id="IPR000467">
    <property type="entry name" value="G_patch_dom"/>
</dbReference>
<feature type="compositionally biased region" description="Basic and acidic residues" evidence="2">
    <location>
        <begin position="1"/>
        <end position="22"/>
    </location>
</feature>
<dbReference type="GO" id="GO:0071008">
    <property type="term" value="C:U2-type post-mRNA release spliceosomal complex"/>
    <property type="evidence" value="ECO:0007669"/>
    <property type="project" value="TreeGrafter"/>
</dbReference>
<gene>
    <name evidence="4" type="ORF">C6P45_003543</name>
</gene>
<dbReference type="OrthoDB" id="4822at2759"/>
<protein>
    <recommendedName>
        <fullName evidence="3">G-patch domain-containing protein</fullName>
    </recommendedName>
</protein>
<organism evidence="4 5">
    <name type="scientific">Maudiozyma exigua</name>
    <name type="common">Yeast</name>
    <name type="synonym">Kazachstania exigua</name>
    <dbReference type="NCBI Taxonomy" id="34358"/>
    <lineage>
        <taxon>Eukaryota</taxon>
        <taxon>Fungi</taxon>
        <taxon>Dikarya</taxon>
        <taxon>Ascomycota</taxon>
        <taxon>Saccharomycotina</taxon>
        <taxon>Saccharomycetes</taxon>
        <taxon>Saccharomycetales</taxon>
        <taxon>Saccharomycetaceae</taxon>
        <taxon>Maudiozyma</taxon>
    </lineage>
</organism>
<evidence type="ECO:0000313" key="4">
    <source>
        <dbReference type="EMBL" id="KAG0654068.1"/>
    </source>
</evidence>
<feature type="domain" description="G-patch" evidence="3">
    <location>
        <begin position="33"/>
        <end position="83"/>
    </location>
</feature>
<dbReference type="PROSITE" id="PS50174">
    <property type="entry name" value="G_PATCH"/>
    <property type="match status" value="1"/>
</dbReference>
<reference evidence="4 5" key="1">
    <citation type="submission" date="2020-11" db="EMBL/GenBank/DDBJ databases">
        <title>Kefir isolates.</title>
        <authorList>
            <person name="Marcisauskas S."/>
            <person name="Kim Y."/>
            <person name="Blasche S."/>
        </authorList>
    </citation>
    <scope>NUCLEOTIDE SEQUENCE [LARGE SCALE GENOMIC DNA]</scope>
    <source>
        <strain evidence="4 5">OG2</strain>
    </source>
</reference>
<dbReference type="GO" id="GO:0003676">
    <property type="term" value="F:nucleic acid binding"/>
    <property type="evidence" value="ECO:0007669"/>
    <property type="project" value="InterPro"/>
</dbReference>
<dbReference type="SMART" id="SM00443">
    <property type="entry name" value="G_patch"/>
    <property type="match status" value="1"/>
</dbReference>
<feature type="coiled-coil region" evidence="1">
    <location>
        <begin position="171"/>
        <end position="198"/>
    </location>
</feature>
<evidence type="ECO:0000256" key="2">
    <source>
        <dbReference type="SAM" id="MobiDB-lite"/>
    </source>
</evidence>
<keyword evidence="1" id="KW-0175">Coiled coil</keyword>
<evidence type="ECO:0000256" key="1">
    <source>
        <dbReference type="SAM" id="Coils"/>
    </source>
</evidence>
<evidence type="ECO:0000313" key="5">
    <source>
        <dbReference type="Proteomes" id="UP000750334"/>
    </source>
</evidence>
<dbReference type="InterPro" id="IPR045211">
    <property type="entry name" value="TFP11/STIP/Ntr1"/>
</dbReference>
<dbReference type="EMBL" id="PUHR01000372">
    <property type="protein sequence ID" value="KAG0654068.1"/>
    <property type="molecule type" value="Genomic_DNA"/>
</dbReference>
<sequence length="698" mass="80504">MVEKRKIPPTKETENSTKKQEVESSPDNKLNQRYGIGAQLMSRMGYVSGSGLGVNSSGIVNPIQSGATSAPGFQRAGLGMMSAAGNWSEEGYTSSSSEDDINLTNGPKTVSFNRTNQTPKGNRTDITRLLDELSTDSVVDYFDVDSDALITIKDSINKLDDQSFLREKLKIKRQFVELNQVTRRLSELSKEIPLVENEMLEMSELVNVLNYLKTTDLSDFDECIHKILKLQDDEQVDKLVANQIIRLLKGSDWGDIVDPENKIVKSLKDLIENLKYRLITKKGSLNRSQTELFNVTQKRFESYCERLLLSKTYEDYETVITLLLNFESILKYVDLYDYIIDTCITPHLLELIKQWKIPAHHSNKSPRDWISDSLILGSERNDKAVRNELLQWLKSTGSKFNSDLDNKEISDVTFVYNYLMKGGVRETFECYLNFVNTFTNDYFMKFFTPQLMKESWDTENLNFMANQPTIKCVQILRKYVDLFRPVHYNAYMDYIFNDLNGILFQWILYSDEHHKKVAISWFNAFVNYAFVNPLPNKLESRRIAKTIEFLTKWDKEGIIKPIHNESKGYHEIPDLTVDAFLEIEHNGDPSSSAHSNHKPASEYAINACPIRLIRSPLKKVIEDYCEENGLLIRKLPSRYAQLPYGKDKNSIVPTFEISNTESKKKVYVAMKDDILWKQKDDSSDYSPIYLHKISQLLQ</sequence>
<dbReference type="AlphaFoldDB" id="A0A9P6VS68"/>
<dbReference type="Pfam" id="PF01585">
    <property type="entry name" value="G-patch"/>
    <property type="match status" value="1"/>
</dbReference>
<dbReference type="PANTHER" id="PTHR23329:SF1">
    <property type="entry name" value="TUFTELIN-INTERACTING PROTEIN 11"/>
    <property type="match status" value="1"/>
</dbReference>
<comment type="caution">
    <text evidence="4">The sequence shown here is derived from an EMBL/GenBank/DDBJ whole genome shotgun (WGS) entry which is preliminary data.</text>
</comment>
<name>A0A9P6VS68_MAUEX</name>
<dbReference type="GO" id="GO:0000390">
    <property type="term" value="P:spliceosomal complex disassembly"/>
    <property type="evidence" value="ECO:0007669"/>
    <property type="project" value="InterPro"/>
</dbReference>
<feature type="region of interest" description="Disordered" evidence="2">
    <location>
        <begin position="1"/>
        <end position="31"/>
    </location>
</feature>
<dbReference type="PANTHER" id="PTHR23329">
    <property type="entry name" value="TUFTELIN-INTERACTING PROTEIN 11-RELATED"/>
    <property type="match status" value="1"/>
</dbReference>
<accession>A0A9P6VS68</accession>
<keyword evidence="5" id="KW-1185">Reference proteome</keyword>
<proteinExistence type="predicted"/>